<name>A0A9K3KQL9_9STRA</name>
<feature type="compositionally biased region" description="Acidic residues" evidence="1">
    <location>
        <begin position="309"/>
        <end position="329"/>
    </location>
</feature>
<accession>A0A9K3KQL9</accession>
<feature type="region of interest" description="Disordered" evidence="1">
    <location>
        <begin position="280"/>
        <end position="336"/>
    </location>
</feature>
<protein>
    <submittedName>
        <fullName evidence="2">Uncharacterized protein</fullName>
    </submittedName>
</protein>
<feature type="compositionally biased region" description="Basic and acidic residues" evidence="1">
    <location>
        <begin position="190"/>
        <end position="204"/>
    </location>
</feature>
<reference evidence="2" key="2">
    <citation type="submission" date="2021-04" db="EMBL/GenBank/DDBJ databases">
        <authorList>
            <person name="Podell S."/>
        </authorList>
    </citation>
    <scope>NUCLEOTIDE SEQUENCE</scope>
    <source>
        <strain evidence="2">Hildebrandi</strain>
    </source>
</reference>
<feature type="region of interest" description="Disordered" evidence="1">
    <location>
        <begin position="1"/>
        <end position="27"/>
    </location>
</feature>
<feature type="region of interest" description="Disordered" evidence="1">
    <location>
        <begin position="88"/>
        <end position="110"/>
    </location>
</feature>
<evidence type="ECO:0000256" key="1">
    <source>
        <dbReference type="SAM" id="MobiDB-lite"/>
    </source>
</evidence>
<proteinExistence type="predicted"/>
<evidence type="ECO:0000313" key="2">
    <source>
        <dbReference type="EMBL" id="KAG7348107.1"/>
    </source>
</evidence>
<feature type="region of interest" description="Disordered" evidence="1">
    <location>
        <begin position="128"/>
        <end position="204"/>
    </location>
</feature>
<feature type="compositionally biased region" description="Basic and acidic residues" evidence="1">
    <location>
        <begin position="14"/>
        <end position="23"/>
    </location>
</feature>
<reference evidence="2" key="1">
    <citation type="journal article" date="2021" name="Sci. Rep.">
        <title>Diploid genomic architecture of Nitzschia inconspicua, an elite biomass production diatom.</title>
        <authorList>
            <person name="Oliver A."/>
            <person name="Podell S."/>
            <person name="Pinowska A."/>
            <person name="Traller J.C."/>
            <person name="Smith S.R."/>
            <person name="McClure R."/>
            <person name="Beliaev A."/>
            <person name="Bohutskyi P."/>
            <person name="Hill E.A."/>
            <person name="Rabines A."/>
            <person name="Zheng H."/>
            <person name="Allen L.Z."/>
            <person name="Kuo A."/>
            <person name="Grigoriev I.V."/>
            <person name="Allen A.E."/>
            <person name="Hazlebeck D."/>
            <person name="Allen E.E."/>
        </authorList>
    </citation>
    <scope>NUCLEOTIDE SEQUENCE</scope>
    <source>
        <strain evidence="2">Hildebrandi</strain>
    </source>
</reference>
<keyword evidence="3" id="KW-1185">Reference proteome</keyword>
<gene>
    <name evidence="2" type="ORF">IV203_016812</name>
</gene>
<organism evidence="2 3">
    <name type="scientific">Nitzschia inconspicua</name>
    <dbReference type="NCBI Taxonomy" id="303405"/>
    <lineage>
        <taxon>Eukaryota</taxon>
        <taxon>Sar</taxon>
        <taxon>Stramenopiles</taxon>
        <taxon>Ochrophyta</taxon>
        <taxon>Bacillariophyta</taxon>
        <taxon>Bacillariophyceae</taxon>
        <taxon>Bacillariophycidae</taxon>
        <taxon>Bacillariales</taxon>
        <taxon>Bacillariaceae</taxon>
        <taxon>Nitzschia</taxon>
    </lineage>
</organism>
<comment type="caution">
    <text evidence="2">The sequence shown here is derived from an EMBL/GenBank/DDBJ whole genome shotgun (WGS) entry which is preliminary data.</text>
</comment>
<dbReference type="Proteomes" id="UP000693970">
    <property type="component" value="Unassembled WGS sequence"/>
</dbReference>
<dbReference type="OrthoDB" id="47674at2759"/>
<sequence length="353" mass="38766">MASLTPQKISRIPDTVRHDDNPKPKNQVSLNAYSEIVQALSKDMPLIMHGSGDVRETNPESELLLSKLTADYISNLVEAAVDAHAILNGGHRPPLPPPPPPYKKRKEPPLPAPYIWPADIITTPGATLSTKSAASSKKKSTKNIESSNPSRTAATPKSDPNLCGRRKRDVDYWDEPLPEPKIKNKPPSQPRRDDGMPQEKEVDGVKIGDWVGVAGVDFFPDSRSRSAHVTMPTAIGTQSFLFPVCHDAGLYGKILDIQSARRSLEPLLADTTIRDVIRNESGALRSQRRRETKRQKPKTSNATAGAASGDEDEEEDDEPEETDSEDDELGAIWPGLEGLLPVHTTKDFLKLLM</sequence>
<evidence type="ECO:0000313" key="3">
    <source>
        <dbReference type="Proteomes" id="UP000693970"/>
    </source>
</evidence>
<dbReference type="EMBL" id="JAGRRH010000020">
    <property type="protein sequence ID" value="KAG7348107.1"/>
    <property type="molecule type" value="Genomic_DNA"/>
</dbReference>
<feature type="compositionally biased region" description="Basic residues" evidence="1">
    <location>
        <begin position="286"/>
        <end position="297"/>
    </location>
</feature>
<dbReference type="AlphaFoldDB" id="A0A9K3KQL9"/>
<feature type="compositionally biased region" description="Polar residues" evidence="1">
    <location>
        <begin position="143"/>
        <end position="155"/>
    </location>
</feature>